<dbReference type="CDD" id="cd03801">
    <property type="entry name" value="GT4_PimA-like"/>
    <property type="match status" value="1"/>
</dbReference>
<evidence type="ECO:0000313" key="4">
    <source>
        <dbReference type="Proteomes" id="UP000297890"/>
    </source>
</evidence>
<evidence type="ECO:0000256" key="1">
    <source>
        <dbReference type="ARBA" id="ARBA00022676"/>
    </source>
</evidence>
<name>A0A4Z0F939_9GAMM</name>
<dbReference type="Gene3D" id="3.40.50.2000">
    <property type="entry name" value="Glycogen Phosphorylase B"/>
    <property type="match status" value="2"/>
</dbReference>
<sequence>MKVLLLSRYGRQGASTRLRALQYLPHLASDGIDVAWAPLLDDAYLEALYGAGRRPWPQVARAYVTRLMRLLRARDFDLLWIEKELFPMLPATLERLLAAAGVGYVVDYDDALFHNYDLHRRALVRRFMGRKIDRVMAGARLVIAGNDYLAARAENAGARWIEHLPTVIDLDRYPARLDAPATHVRPFTIGWIGSPHTADYLAAVAEPLRQLLACGDARLVLIGAGRAAPADLPAEVRPWAEADEVRDIGEFDVGIMPLPDAPWERGKCGYKLIQYMACAKPVVASPVGVNHQLVASGVNGYLATTAGEWQQALAHLRADRALGQRLGEAGRAQIVDRYCLQVTAPRLAALLRRAAGS</sequence>
<dbReference type="RefSeq" id="WP_135281833.1">
    <property type="nucleotide sequence ID" value="NZ_SRIO01000008.1"/>
</dbReference>
<dbReference type="Proteomes" id="UP000297890">
    <property type="component" value="Unassembled WGS sequence"/>
</dbReference>
<accession>A0A4Z0F939</accession>
<protein>
    <submittedName>
        <fullName evidence="3">Glycosyltransferase</fullName>
    </submittedName>
</protein>
<dbReference type="EMBL" id="SRIO01000008">
    <property type="protein sequence ID" value="TFZ82587.1"/>
    <property type="molecule type" value="Genomic_DNA"/>
</dbReference>
<comment type="caution">
    <text evidence="3">The sequence shown here is derived from an EMBL/GenBank/DDBJ whole genome shotgun (WGS) entry which is preliminary data.</text>
</comment>
<dbReference type="OrthoDB" id="9802525at2"/>
<dbReference type="GO" id="GO:0016757">
    <property type="term" value="F:glycosyltransferase activity"/>
    <property type="evidence" value="ECO:0007669"/>
    <property type="project" value="UniProtKB-KW"/>
</dbReference>
<evidence type="ECO:0000256" key="2">
    <source>
        <dbReference type="ARBA" id="ARBA00022679"/>
    </source>
</evidence>
<organism evidence="3 4">
    <name type="scientific">Candidatus Macondimonas diazotrophica</name>
    <dbReference type="NCBI Taxonomy" id="2305248"/>
    <lineage>
        <taxon>Bacteria</taxon>
        <taxon>Pseudomonadati</taxon>
        <taxon>Pseudomonadota</taxon>
        <taxon>Gammaproteobacteria</taxon>
        <taxon>Chromatiales</taxon>
        <taxon>Ectothiorhodospiraceae</taxon>
        <taxon>Candidatus Macondimonas</taxon>
    </lineage>
</organism>
<reference evidence="3 4" key="1">
    <citation type="journal article" date="2019" name="ISME J.">
        <title>Candidatus Macondimonas diazotrophica, a novel gammaproteobacterial genus dominating crude-oil-contaminated coastal sediments.</title>
        <authorList>
            <person name="Karthikeyan S."/>
            <person name="Konstantinidis K."/>
        </authorList>
    </citation>
    <scope>NUCLEOTIDE SEQUENCE [LARGE SCALE GENOMIC DNA]</scope>
    <source>
        <strain evidence="3 4">KTK01</strain>
    </source>
</reference>
<dbReference type="Pfam" id="PF13692">
    <property type="entry name" value="Glyco_trans_1_4"/>
    <property type="match status" value="1"/>
</dbReference>
<keyword evidence="1" id="KW-0328">Glycosyltransferase</keyword>
<dbReference type="AlphaFoldDB" id="A0A4Z0F939"/>
<evidence type="ECO:0000313" key="3">
    <source>
        <dbReference type="EMBL" id="TFZ82587.1"/>
    </source>
</evidence>
<dbReference type="PANTHER" id="PTHR12526">
    <property type="entry name" value="GLYCOSYLTRANSFERASE"/>
    <property type="match status" value="1"/>
</dbReference>
<keyword evidence="2 3" id="KW-0808">Transferase</keyword>
<gene>
    <name evidence="3" type="ORF">E4680_07740</name>
</gene>
<dbReference type="PANTHER" id="PTHR12526:SF510">
    <property type="entry name" value="D-INOSITOL 3-PHOSPHATE GLYCOSYLTRANSFERASE"/>
    <property type="match status" value="1"/>
</dbReference>
<proteinExistence type="predicted"/>
<keyword evidence="4" id="KW-1185">Reference proteome</keyword>
<dbReference type="SUPFAM" id="SSF53756">
    <property type="entry name" value="UDP-Glycosyltransferase/glycogen phosphorylase"/>
    <property type="match status" value="1"/>
</dbReference>